<sequence>PNPSDTTEELLIQHLHRPALLKNCNFNLYVQIHWNKNDPKNVNSKLEDYVDCVFLFDDDKEFIKFDKSVTSIVKQDIIDLILLNQQNKDKKIVFDAI</sequence>
<proteinExistence type="predicted"/>
<accession>A0ACA9SYV9</accession>
<evidence type="ECO:0000313" key="1">
    <source>
        <dbReference type="EMBL" id="CAG8849322.1"/>
    </source>
</evidence>
<comment type="caution">
    <text evidence="1">The sequence shown here is derived from an EMBL/GenBank/DDBJ whole genome shotgun (WGS) entry which is preliminary data.</text>
</comment>
<organism evidence="1 2">
    <name type="scientific">Racocetra persica</name>
    <dbReference type="NCBI Taxonomy" id="160502"/>
    <lineage>
        <taxon>Eukaryota</taxon>
        <taxon>Fungi</taxon>
        <taxon>Fungi incertae sedis</taxon>
        <taxon>Mucoromycota</taxon>
        <taxon>Glomeromycotina</taxon>
        <taxon>Glomeromycetes</taxon>
        <taxon>Diversisporales</taxon>
        <taxon>Gigasporaceae</taxon>
        <taxon>Racocetra</taxon>
    </lineage>
</organism>
<feature type="non-terminal residue" evidence="1">
    <location>
        <position position="97"/>
    </location>
</feature>
<evidence type="ECO:0000313" key="2">
    <source>
        <dbReference type="Proteomes" id="UP000789920"/>
    </source>
</evidence>
<gene>
    <name evidence="1" type="ORF">RPERSI_LOCUS35539</name>
</gene>
<dbReference type="Proteomes" id="UP000789920">
    <property type="component" value="Unassembled WGS sequence"/>
</dbReference>
<dbReference type="EMBL" id="CAJVQC010164887">
    <property type="protein sequence ID" value="CAG8849322.1"/>
    <property type="molecule type" value="Genomic_DNA"/>
</dbReference>
<reference evidence="1" key="1">
    <citation type="submission" date="2021-06" db="EMBL/GenBank/DDBJ databases">
        <authorList>
            <person name="Kallberg Y."/>
            <person name="Tangrot J."/>
            <person name="Rosling A."/>
        </authorList>
    </citation>
    <scope>NUCLEOTIDE SEQUENCE</scope>
    <source>
        <strain evidence="1">MA461A</strain>
    </source>
</reference>
<feature type="non-terminal residue" evidence="1">
    <location>
        <position position="1"/>
    </location>
</feature>
<name>A0ACA9SYV9_9GLOM</name>
<keyword evidence="2" id="KW-1185">Reference proteome</keyword>
<protein>
    <submittedName>
        <fullName evidence="1">22075_t:CDS:1</fullName>
    </submittedName>
</protein>